<reference evidence="3 4" key="1">
    <citation type="submission" date="2024-02" db="EMBL/GenBank/DDBJ databases">
        <title>High-quality chromosome-scale genome assembly of Pensacola bahiagrass (Paspalum notatum Flugge var. saurae).</title>
        <authorList>
            <person name="Vega J.M."/>
            <person name="Podio M."/>
            <person name="Orjuela J."/>
            <person name="Siena L.A."/>
            <person name="Pessino S.C."/>
            <person name="Combes M.C."/>
            <person name="Mariac C."/>
            <person name="Albertini E."/>
            <person name="Pupilli F."/>
            <person name="Ortiz J.P.A."/>
            <person name="Leblanc O."/>
        </authorList>
    </citation>
    <scope>NUCLEOTIDE SEQUENCE [LARGE SCALE GENOMIC DNA]</scope>
    <source>
        <strain evidence="3">R1</strain>
        <tissue evidence="3">Leaf</tissue>
    </source>
</reference>
<dbReference type="AlphaFoldDB" id="A0AAQ3WYR9"/>
<keyword evidence="1" id="KW-0175">Coiled coil</keyword>
<dbReference type="Proteomes" id="UP001341281">
    <property type="component" value="Chromosome 06"/>
</dbReference>
<keyword evidence="4" id="KW-1185">Reference proteome</keyword>
<protein>
    <recommendedName>
        <fullName evidence="5">Zinc finger GRF-type domain-containing protein</fullName>
    </recommendedName>
</protein>
<feature type="coiled-coil region" evidence="1">
    <location>
        <begin position="120"/>
        <end position="147"/>
    </location>
</feature>
<keyword evidence="2" id="KW-0812">Transmembrane</keyword>
<organism evidence="3 4">
    <name type="scientific">Paspalum notatum var. saurae</name>
    <dbReference type="NCBI Taxonomy" id="547442"/>
    <lineage>
        <taxon>Eukaryota</taxon>
        <taxon>Viridiplantae</taxon>
        <taxon>Streptophyta</taxon>
        <taxon>Embryophyta</taxon>
        <taxon>Tracheophyta</taxon>
        <taxon>Spermatophyta</taxon>
        <taxon>Magnoliopsida</taxon>
        <taxon>Liliopsida</taxon>
        <taxon>Poales</taxon>
        <taxon>Poaceae</taxon>
        <taxon>PACMAD clade</taxon>
        <taxon>Panicoideae</taxon>
        <taxon>Andropogonodae</taxon>
        <taxon>Paspaleae</taxon>
        <taxon>Paspalinae</taxon>
        <taxon>Paspalum</taxon>
    </lineage>
</organism>
<evidence type="ECO:0000313" key="4">
    <source>
        <dbReference type="Proteomes" id="UP001341281"/>
    </source>
</evidence>
<accession>A0AAQ3WYR9</accession>
<evidence type="ECO:0000313" key="3">
    <source>
        <dbReference type="EMBL" id="WVZ79258.1"/>
    </source>
</evidence>
<gene>
    <name evidence="3" type="ORF">U9M48_026860</name>
</gene>
<keyword evidence="2" id="KW-0472">Membrane</keyword>
<proteinExistence type="predicted"/>
<evidence type="ECO:0008006" key="5">
    <source>
        <dbReference type="Google" id="ProtNLM"/>
    </source>
</evidence>
<feature type="transmembrane region" description="Helical" evidence="2">
    <location>
        <begin position="171"/>
        <end position="192"/>
    </location>
</feature>
<keyword evidence="2" id="KW-1133">Transmembrane helix</keyword>
<dbReference type="EMBL" id="CP144750">
    <property type="protein sequence ID" value="WVZ79258.1"/>
    <property type="molecule type" value="Genomic_DNA"/>
</dbReference>
<evidence type="ECO:0000256" key="2">
    <source>
        <dbReference type="SAM" id="Phobius"/>
    </source>
</evidence>
<evidence type="ECO:0000256" key="1">
    <source>
        <dbReference type="SAM" id="Coils"/>
    </source>
</evidence>
<name>A0AAQ3WYR9_PASNO</name>
<sequence length="193" mass="20702">MSLGSSSSSHRRAAQGAVTGLTAGCKVGMRTGLPLVPCPKCGDEVMELRASDLSKIPGQIFFKCRLHEKDVPGTCSFYLLAKKYEKFLQNRGVLGHIEVEVGRKFGLKMEQTAPTLVEQVGRLQTELDRVKEEVEALQSGIAFVNADVQGLKNALGSLDVKCSKLISIGQLGLVCQIGVAFCVIVGVLVVLVK</sequence>